<dbReference type="Proteomes" id="UP000004095">
    <property type="component" value="Unassembled WGS sequence"/>
</dbReference>
<dbReference type="InterPro" id="IPR012340">
    <property type="entry name" value="NA-bd_OB-fold"/>
</dbReference>
<dbReference type="OrthoDB" id="1493235at2"/>
<evidence type="ECO:0000313" key="3">
    <source>
        <dbReference type="EMBL" id="EAY27542.1"/>
    </source>
</evidence>
<feature type="compositionally biased region" description="Basic and acidic residues" evidence="1">
    <location>
        <begin position="32"/>
        <end position="42"/>
    </location>
</feature>
<dbReference type="AlphaFoldDB" id="A1ZPN7"/>
<dbReference type="GO" id="GO:0003677">
    <property type="term" value="F:DNA binding"/>
    <property type="evidence" value="ECO:0007669"/>
    <property type="project" value="UniProtKB-KW"/>
</dbReference>
<dbReference type="SMART" id="SM00357">
    <property type="entry name" value="CSP"/>
    <property type="match status" value="1"/>
</dbReference>
<evidence type="ECO:0000256" key="1">
    <source>
        <dbReference type="SAM" id="MobiDB-lite"/>
    </source>
</evidence>
<dbReference type="eggNOG" id="COG1278">
    <property type="taxonomic scope" value="Bacteria"/>
</dbReference>
<dbReference type="PRINTS" id="PR00050">
    <property type="entry name" value="COLDSHOCK"/>
</dbReference>
<dbReference type="InterPro" id="IPR050181">
    <property type="entry name" value="Cold_shock_domain"/>
</dbReference>
<dbReference type="Pfam" id="PF00313">
    <property type="entry name" value="CSD"/>
    <property type="match status" value="1"/>
</dbReference>
<keyword evidence="3" id="KW-0238">DNA-binding</keyword>
<dbReference type="GO" id="GO:0005829">
    <property type="term" value="C:cytosol"/>
    <property type="evidence" value="ECO:0007669"/>
    <property type="project" value="UniProtKB-ARBA"/>
</dbReference>
<accession>A1ZPN7</accession>
<dbReference type="InterPro" id="IPR011129">
    <property type="entry name" value="CSD"/>
</dbReference>
<gene>
    <name evidence="3" type="ORF">M23134_02789</name>
</gene>
<feature type="region of interest" description="Disordered" evidence="1">
    <location>
        <begin position="1"/>
        <end position="85"/>
    </location>
</feature>
<keyword evidence="4" id="KW-1185">Reference proteome</keyword>
<evidence type="ECO:0000259" key="2">
    <source>
        <dbReference type="PROSITE" id="PS51857"/>
    </source>
</evidence>
<feature type="domain" description="CSD" evidence="2">
    <location>
        <begin position="87"/>
        <end position="148"/>
    </location>
</feature>
<proteinExistence type="predicted"/>
<feature type="compositionally biased region" description="Basic residues" evidence="1">
    <location>
        <begin position="13"/>
        <end position="31"/>
    </location>
</feature>
<dbReference type="CDD" id="cd04458">
    <property type="entry name" value="CSP_CDS"/>
    <property type="match status" value="1"/>
</dbReference>
<organism evidence="3 4">
    <name type="scientific">Microscilla marina ATCC 23134</name>
    <dbReference type="NCBI Taxonomy" id="313606"/>
    <lineage>
        <taxon>Bacteria</taxon>
        <taxon>Pseudomonadati</taxon>
        <taxon>Bacteroidota</taxon>
        <taxon>Cytophagia</taxon>
        <taxon>Cytophagales</taxon>
        <taxon>Microscillaceae</taxon>
        <taxon>Microscilla</taxon>
    </lineage>
</organism>
<sequence length="150" mass="17346">MGRSQETFGKKEVRNKKERKRKEKAQKRLAKKEKEKSSKLEDMIAYVDEFGNITNTPPDPEQKKEEINAEDIEIGVPKHNEEDEDPVRKGIVTYFNDDKGYGFIKDSKTKEKIFVHINNVLEDIKENNVVTYEVVMGQKGPAATEVKVFK</sequence>
<protein>
    <submittedName>
        <fullName evidence="3">Cold shock protein, putative DNA-binding protein</fullName>
    </submittedName>
</protein>
<dbReference type="InterPro" id="IPR002059">
    <property type="entry name" value="CSP_DNA-bd"/>
</dbReference>
<evidence type="ECO:0000313" key="4">
    <source>
        <dbReference type="Proteomes" id="UP000004095"/>
    </source>
</evidence>
<dbReference type="PROSITE" id="PS51857">
    <property type="entry name" value="CSD_2"/>
    <property type="match status" value="1"/>
</dbReference>
<name>A1ZPN7_MICM2</name>
<comment type="caution">
    <text evidence="3">The sequence shown here is derived from an EMBL/GenBank/DDBJ whole genome shotgun (WGS) entry which is preliminary data.</text>
</comment>
<dbReference type="SUPFAM" id="SSF50249">
    <property type="entry name" value="Nucleic acid-binding proteins"/>
    <property type="match status" value="1"/>
</dbReference>
<reference evidence="3 4" key="1">
    <citation type="submission" date="2007-01" db="EMBL/GenBank/DDBJ databases">
        <authorList>
            <person name="Haygood M."/>
            <person name="Podell S."/>
            <person name="Anderson C."/>
            <person name="Hopkinson B."/>
            <person name="Roe K."/>
            <person name="Barbeau K."/>
            <person name="Gaasterland T."/>
            <person name="Ferriera S."/>
            <person name="Johnson J."/>
            <person name="Kravitz S."/>
            <person name="Beeson K."/>
            <person name="Sutton G."/>
            <person name="Rogers Y.-H."/>
            <person name="Friedman R."/>
            <person name="Frazier M."/>
            <person name="Venter J.C."/>
        </authorList>
    </citation>
    <scope>NUCLEOTIDE SEQUENCE [LARGE SCALE GENOMIC DNA]</scope>
    <source>
        <strain evidence="3 4">ATCC 23134</strain>
    </source>
</reference>
<dbReference type="EMBL" id="AAWS01000022">
    <property type="protein sequence ID" value="EAY27542.1"/>
    <property type="molecule type" value="Genomic_DNA"/>
</dbReference>
<dbReference type="PANTHER" id="PTHR11544">
    <property type="entry name" value="COLD SHOCK DOMAIN CONTAINING PROTEINS"/>
    <property type="match status" value="1"/>
</dbReference>
<dbReference type="RefSeq" id="WP_002699160.1">
    <property type="nucleotide sequence ID" value="NZ_AAWS01000022.1"/>
</dbReference>
<dbReference type="Gene3D" id="2.40.50.140">
    <property type="entry name" value="Nucleic acid-binding proteins"/>
    <property type="match status" value="1"/>
</dbReference>